<evidence type="ECO:0000259" key="3">
    <source>
        <dbReference type="SMART" id="SM00062"/>
    </source>
</evidence>
<dbReference type="AlphaFoldDB" id="A0A918K6G7"/>
<name>A0A918K6G7_9GAMM</name>
<dbReference type="Pfam" id="PF00497">
    <property type="entry name" value="SBP_bac_3"/>
    <property type="match status" value="1"/>
</dbReference>
<organism evidence="4 5">
    <name type="scientific">Saccharospirillum salsuginis</name>
    <dbReference type="NCBI Taxonomy" id="418750"/>
    <lineage>
        <taxon>Bacteria</taxon>
        <taxon>Pseudomonadati</taxon>
        <taxon>Pseudomonadota</taxon>
        <taxon>Gammaproteobacteria</taxon>
        <taxon>Oceanospirillales</taxon>
        <taxon>Saccharospirillaceae</taxon>
        <taxon>Saccharospirillum</taxon>
    </lineage>
</organism>
<keyword evidence="2" id="KW-0732">Signal</keyword>
<protein>
    <submittedName>
        <fullName evidence="4">Amino acid ABC transporter substrate-binding protein</fullName>
    </submittedName>
</protein>
<keyword evidence="5" id="KW-1185">Reference proteome</keyword>
<comment type="caution">
    <text evidence="4">The sequence shown here is derived from an EMBL/GenBank/DDBJ whole genome shotgun (WGS) entry which is preliminary data.</text>
</comment>
<evidence type="ECO:0000313" key="4">
    <source>
        <dbReference type="EMBL" id="GGX49831.1"/>
    </source>
</evidence>
<dbReference type="EMBL" id="BMXR01000003">
    <property type="protein sequence ID" value="GGX49831.1"/>
    <property type="molecule type" value="Genomic_DNA"/>
</dbReference>
<dbReference type="PANTHER" id="PTHR35936">
    <property type="entry name" value="MEMBRANE-BOUND LYTIC MUREIN TRANSGLYCOSYLASE F"/>
    <property type="match status" value="1"/>
</dbReference>
<dbReference type="Proteomes" id="UP000626148">
    <property type="component" value="Unassembled WGS sequence"/>
</dbReference>
<gene>
    <name evidence="4" type="ORF">GCM10007392_16520</name>
</gene>
<reference evidence="4" key="1">
    <citation type="journal article" date="2014" name="Int. J. Syst. Evol. Microbiol.">
        <title>Complete genome sequence of Corynebacterium casei LMG S-19264T (=DSM 44701T), isolated from a smear-ripened cheese.</title>
        <authorList>
            <consortium name="US DOE Joint Genome Institute (JGI-PGF)"/>
            <person name="Walter F."/>
            <person name="Albersmeier A."/>
            <person name="Kalinowski J."/>
            <person name="Ruckert C."/>
        </authorList>
    </citation>
    <scope>NUCLEOTIDE SEQUENCE</scope>
    <source>
        <strain evidence="4">KCTC 22169</strain>
    </source>
</reference>
<evidence type="ECO:0000256" key="1">
    <source>
        <dbReference type="ARBA" id="ARBA00010333"/>
    </source>
</evidence>
<feature type="domain" description="Solute-binding protein family 3/N-terminal" evidence="3">
    <location>
        <begin position="7"/>
        <end position="243"/>
    </location>
</feature>
<evidence type="ECO:0000256" key="2">
    <source>
        <dbReference type="ARBA" id="ARBA00022729"/>
    </source>
</evidence>
<dbReference type="PANTHER" id="PTHR35936:SF25">
    <property type="entry name" value="ABC TRANSPORTER SUBSTRATE-BINDING PROTEIN"/>
    <property type="match status" value="1"/>
</dbReference>
<reference evidence="4" key="2">
    <citation type="submission" date="2020-09" db="EMBL/GenBank/DDBJ databases">
        <authorList>
            <person name="Sun Q."/>
            <person name="Kim S."/>
        </authorList>
    </citation>
    <scope>NUCLEOTIDE SEQUENCE</scope>
    <source>
        <strain evidence="4">KCTC 22169</strain>
    </source>
</reference>
<dbReference type="SMART" id="SM00062">
    <property type="entry name" value="PBPb"/>
    <property type="match status" value="1"/>
</dbReference>
<accession>A0A918K6G7</accession>
<sequence>MAADEKRVRVATLGDYPPYCFYKEGVPPKSHEVVPPGSDAESFQGYSWDILRESFHARGYTIELVITPWVRAMANVREGDADLLFPAGKNSEREAYFTYPRVPINDAAFRIYVNPDSSIEWTDLSSLDGLTIGLVRGYNFGDDWAHQNEIEKYPLNTIEQGFRMLASNRLDGFAGYETNWDYVLKEMGQQGRFEKLPVFGSSREYVVGLTSNPATDTLLREFEAGLATIQDTGEFQRIVERWR</sequence>
<dbReference type="Gene3D" id="3.40.190.10">
    <property type="entry name" value="Periplasmic binding protein-like II"/>
    <property type="match status" value="2"/>
</dbReference>
<evidence type="ECO:0000313" key="5">
    <source>
        <dbReference type="Proteomes" id="UP000626148"/>
    </source>
</evidence>
<dbReference type="SUPFAM" id="SSF53850">
    <property type="entry name" value="Periplasmic binding protein-like II"/>
    <property type="match status" value="1"/>
</dbReference>
<dbReference type="InterPro" id="IPR001638">
    <property type="entry name" value="Solute-binding_3/MltF_N"/>
</dbReference>
<proteinExistence type="inferred from homology"/>
<comment type="similarity">
    <text evidence="1">Belongs to the bacterial solute-binding protein 3 family.</text>
</comment>